<keyword evidence="1" id="KW-0472">Membrane</keyword>
<evidence type="ECO:0000256" key="1">
    <source>
        <dbReference type="SAM" id="Phobius"/>
    </source>
</evidence>
<dbReference type="AlphaFoldDB" id="A0A3B1D4R4"/>
<proteinExistence type="predicted"/>
<name>A0A3B1D4R4_9ZZZZ</name>
<feature type="transmembrane region" description="Helical" evidence="1">
    <location>
        <begin position="37"/>
        <end position="59"/>
    </location>
</feature>
<keyword evidence="1" id="KW-1133">Transmembrane helix</keyword>
<dbReference type="EMBL" id="UOGF01000119">
    <property type="protein sequence ID" value="VAX33751.1"/>
    <property type="molecule type" value="Genomic_DNA"/>
</dbReference>
<protein>
    <submittedName>
        <fullName evidence="2">Uncharacterized protein</fullName>
    </submittedName>
</protein>
<keyword evidence="1" id="KW-0812">Transmembrane</keyword>
<organism evidence="2">
    <name type="scientific">hydrothermal vent metagenome</name>
    <dbReference type="NCBI Taxonomy" id="652676"/>
    <lineage>
        <taxon>unclassified sequences</taxon>
        <taxon>metagenomes</taxon>
        <taxon>ecological metagenomes</taxon>
    </lineage>
</organism>
<reference evidence="2" key="1">
    <citation type="submission" date="2018-06" db="EMBL/GenBank/DDBJ databases">
        <authorList>
            <person name="Zhirakovskaya E."/>
        </authorList>
    </citation>
    <scope>NUCLEOTIDE SEQUENCE</scope>
</reference>
<evidence type="ECO:0000313" key="2">
    <source>
        <dbReference type="EMBL" id="VAX33751.1"/>
    </source>
</evidence>
<sequence>MSQGSHPIFCQAFLKLREKLRTPCLLLMKFKSLSHSFLFVSISIFSVFSFVVPVGAQVFDDEPEQSLRRHWSVVLETSLIFDDNVFLEKATKQSDQVVQSGLVLGYERGDIFFSALAVIDRYRENKILDYSYYEIGMETPLDSDRTTGSIFLNFSPTAPLDTAEAGETFELSSRGLNVFLDHEMSWGSLGFSFAFSQLDYSRIFDAKDSKITALGPTFFYLLNEIWTLSGDATFERSRAVGGLIGRRPDDISYRATNLSLQTRYYFSQVLNFRFRYYLRNKNFTTEVDDIHAGRRDITQIIGLYSEIRPSSDFIFRVGFEETWLISENNPAVEFKARRWLFSAAYSF</sequence>
<accession>A0A3B1D4R4</accession>
<gene>
    <name evidence="2" type="ORF">MNBD_NITROSPIRAE01-881</name>
</gene>